<sequence length="131" mass="14873">MAKTQKARNYIKTSFISIINSELKTQHRKRKRRVRPETSSFAAVLVFRATKESTQKVVKKRPDTQRRARKERYLWCQTLPDSSALPFFCGFHFRYCSNSSSAATHSPSSAPHFDSLKSLTGRSVIGGDFGA</sequence>
<accession>A0AAN9S3L8</accession>
<keyword evidence="2" id="KW-1185">Reference proteome</keyword>
<proteinExistence type="predicted"/>
<name>A0AAN9S3L8_PSOTE</name>
<dbReference type="AlphaFoldDB" id="A0AAN9S3L8"/>
<protein>
    <submittedName>
        <fullName evidence="1">Uncharacterized protein</fullName>
    </submittedName>
</protein>
<gene>
    <name evidence="1" type="ORF">VNO78_23652</name>
</gene>
<reference evidence="1 2" key="1">
    <citation type="submission" date="2024-01" db="EMBL/GenBank/DDBJ databases">
        <title>The genomes of 5 underutilized Papilionoideae crops provide insights into root nodulation and disease resistanc.</title>
        <authorList>
            <person name="Jiang F."/>
        </authorList>
    </citation>
    <scope>NUCLEOTIDE SEQUENCE [LARGE SCALE GENOMIC DNA]</scope>
    <source>
        <strain evidence="1">DUOXIRENSHENG_FW03</strain>
        <tissue evidence="1">Leaves</tissue>
    </source>
</reference>
<dbReference type="Proteomes" id="UP001386955">
    <property type="component" value="Unassembled WGS sequence"/>
</dbReference>
<evidence type="ECO:0000313" key="1">
    <source>
        <dbReference type="EMBL" id="KAK7388825.1"/>
    </source>
</evidence>
<comment type="caution">
    <text evidence="1">The sequence shown here is derived from an EMBL/GenBank/DDBJ whole genome shotgun (WGS) entry which is preliminary data.</text>
</comment>
<evidence type="ECO:0000313" key="2">
    <source>
        <dbReference type="Proteomes" id="UP001386955"/>
    </source>
</evidence>
<organism evidence="1 2">
    <name type="scientific">Psophocarpus tetragonolobus</name>
    <name type="common">Winged bean</name>
    <name type="synonym">Dolichos tetragonolobus</name>
    <dbReference type="NCBI Taxonomy" id="3891"/>
    <lineage>
        <taxon>Eukaryota</taxon>
        <taxon>Viridiplantae</taxon>
        <taxon>Streptophyta</taxon>
        <taxon>Embryophyta</taxon>
        <taxon>Tracheophyta</taxon>
        <taxon>Spermatophyta</taxon>
        <taxon>Magnoliopsida</taxon>
        <taxon>eudicotyledons</taxon>
        <taxon>Gunneridae</taxon>
        <taxon>Pentapetalae</taxon>
        <taxon>rosids</taxon>
        <taxon>fabids</taxon>
        <taxon>Fabales</taxon>
        <taxon>Fabaceae</taxon>
        <taxon>Papilionoideae</taxon>
        <taxon>50 kb inversion clade</taxon>
        <taxon>NPAAA clade</taxon>
        <taxon>indigoferoid/millettioid clade</taxon>
        <taxon>Phaseoleae</taxon>
        <taxon>Psophocarpus</taxon>
    </lineage>
</organism>
<dbReference type="EMBL" id="JAYMYS010000006">
    <property type="protein sequence ID" value="KAK7388825.1"/>
    <property type="molecule type" value="Genomic_DNA"/>
</dbReference>